<evidence type="ECO:0000256" key="5">
    <source>
        <dbReference type="ARBA" id="ARBA00023274"/>
    </source>
</evidence>
<dbReference type="GO" id="GO:0006364">
    <property type="term" value="P:rRNA processing"/>
    <property type="evidence" value="ECO:0007669"/>
    <property type="project" value="UniProtKB-KW"/>
</dbReference>
<evidence type="ECO:0000256" key="4">
    <source>
        <dbReference type="ARBA" id="ARBA00023242"/>
    </source>
</evidence>
<evidence type="ECO:0000256" key="7">
    <source>
        <dbReference type="PIRNR" id="PIRNR017300"/>
    </source>
</evidence>
<accession>F6TQ12</accession>
<keyword evidence="5 7" id="KW-0687">Ribonucleoprotein</keyword>
<gene>
    <name evidence="9" type="primary">LOC100178939</name>
</gene>
<dbReference type="Proteomes" id="UP000008144">
    <property type="component" value="Chromosome 1"/>
</dbReference>
<reference evidence="9" key="4">
    <citation type="submission" date="2025-09" db="UniProtKB">
        <authorList>
            <consortium name="Ensembl"/>
        </authorList>
    </citation>
    <scope>IDENTIFICATION</scope>
</reference>
<keyword evidence="4 7" id="KW-0539">Nucleus</keyword>
<dbReference type="PANTHER" id="PTHR17039:SF0">
    <property type="entry name" value="U3 SMALL NUCLEOLAR RIBONUCLEOPROTEIN PROTEIN MPP10"/>
    <property type="match status" value="1"/>
</dbReference>
<dbReference type="Pfam" id="PF04006">
    <property type="entry name" value="Mpp10"/>
    <property type="match status" value="1"/>
</dbReference>
<dbReference type="PIRSF" id="PIRSF017300">
    <property type="entry name" value="snoRNP_Mpp10"/>
    <property type="match status" value="1"/>
</dbReference>
<dbReference type="PANTHER" id="PTHR17039">
    <property type="entry name" value="U3 SMALL NUCLEOLAR RIBONUCLEOPROTEIN PROTEIN MPP10"/>
    <property type="match status" value="1"/>
</dbReference>
<feature type="region of interest" description="Disordered" evidence="8">
    <location>
        <begin position="459"/>
        <end position="514"/>
    </location>
</feature>
<proteinExistence type="inferred from homology"/>
<dbReference type="GO" id="GO:0034457">
    <property type="term" value="C:Mpp10 complex"/>
    <property type="evidence" value="ECO:0000318"/>
    <property type="project" value="GO_Central"/>
</dbReference>
<comment type="similarity">
    <text evidence="6 7">Belongs to the MPP10 family.</text>
</comment>
<feature type="region of interest" description="Disordered" evidence="8">
    <location>
        <begin position="115"/>
        <end position="163"/>
    </location>
</feature>
<dbReference type="HOGENOM" id="CLU_011271_3_0_1"/>
<dbReference type="Ensembl" id="ENSCINT00000005569.3">
    <property type="protein sequence ID" value="ENSCINP00000005569.3"/>
    <property type="gene ID" value="ENSCING00000002729.3"/>
</dbReference>
<comment type="subcellular location">
    <subcellularLocation>
        <location evidence="1 7">Nucleus</location>
        <location evidence="1 7">Nucleolus</location>
    </subcellularLocation>
</comment>
<feature type="region of interest" description="Disordered" evidence="8">
    <location>
        <begin position="182"/>
        <end position="268"/>
    </location>
</feature>
<dbReference type="FunCoup" id="F6TQ12">
    <property type="interactions" value="281"/>
</dbReference>
<evidence type="ECO:0000256" key="3">
    <source>
        <dbReference type="ARBA" id="ARBA00022552"/>
    </source>
</evidence>
<sequence>KCPQGWLRVDLNMDIEKCLTNSESLTRDPLPFLNGDAQVAGQLVDISSALYKLCNEKSKFSSKINALPELHTKQFDDEQIWQQIELFNNSNIITCTRQVHSCNRDAEISLIPVIKQNGDQDASDVSADEESQSDENMEENDPEETAEVDVDAESGVSMEKMEKTEVDDKFFSLRHMEKMLNKQETDNKQDDSDDEIDLFDDIPSTDEEEEFPDVESDQSEDHEVGKDAEVKKSARDVKYDDFFPGFGGNSNKDSNPEIEESFQDEEEEEVEVEVEKKTPHQAQQVKMKKQIKQLESRALEEKDWQMKGETTAEKRPVNSLLEEVLTFDKGERTAPEITDEQTRDVEEIIKQRIKDKSWDDVERKIKEVKNVHEFKKKVVLDSEKSKQSLQDIYEKEYIAKTSGAKEEEKEDPTHVELKSLMKNLFKKLDALSNFHFHASAPTPEIQVVTNLPTIAMEEVQPVSHTDASKLAPEEIHKNTEEKAEEEKTSTDRKRDRRKKKVRQKLRSKARESKLRLLADTNEKLQAVQAIQKLEQSAKMKGSQTTIIKGKKEEGLTSSKAFFSKLEIVNQKQMLKKKST</sequence>
<dbReference type="STRING" id="7719.ENSCINP00000005569"/>
<dbReference type="OMA" id="SSEICCV"/>
<keyword evidence="10" id="KW-1185">Reference proteome</keyword>
<reference evidence="10" key="1">
    <citation type="journal article" date="2002" name="Science">
        <title>The draft genome of Ciona intestinalis: insights into chordate and vertebrate origins.</title>
        <authorList>
            <person name="Dehal P."/>
            <person name="Satou Y."/>
            <person name="Campbell R.K."/>
            <person name="Chapman J."/>
            <person name="Degnan B."/>
            <person name="De Tomaso A."/>
            <person name="Davidson B."/>
            <person name="Di Gregorio A."/>
            <person name="Gelpke M."/>
            <person name="Goodstein D.M."/>
            <person name="Harafuji N."/>
            <person name="Hastings K.E."/>
            <person name="Ho I."/>
            <person name="Hotta K."/>
            <person name="Huang W."/>
            <person name="Kawashima T."/>
            <person name="Lemaire P."/>
            <person name="Martinez D."/>
            <person name="Meinertzhagen I.A."/>
            <person name="Necula S."/>
            <person name="Nonaka M."/>
            <person name="Putnam N."/>
            <person name="Rash S."/>
            <person name="Saiga H."/>
            <person name="Satake M."/>
            <person name="Terry A."/>
            <person name="Yamada L."/>
            <person name="Wang H.G."/>
            <person name="Awazu S."/>
            <person name="Azumi K."/>
            <person name="Boore J."/>
            <person name="Branno M."/>
            <person name="Chin-Bow S."/>
            <person name="DeSantis R."/>
            <person name="Doyle S."/>
            <person name="Francino P."/>
            <person name="Keys D.N."/>
            <person name="Haga S."/>
            <person name="Hayashi H."/>
            <person name="Hino K."/>
            <person name="Imai K.S."/>
            <person name="Inaba K."/>
            <person name="Kano S."/>
            <person name="Kobayashi K."/>
            <person name="Kobayashi M."/>
            <person name="Lee B.I."/>
            <person name="Makabe K.W."/>
            <person name="Manohar C."/>
            <person name="Matassi G."/>
            <person name="Medina M."/>
            <person name="Mochizuki Y."/>
            <person name="Mount S."/>
            <person name="Morishita T."/>
            <person name="Miura S."/>
            <person name="Nakayama A."/>
            <person name="Nishizaka S."/>
            <person name="Nomoto H."/>
            <person name="Ohta F."/>
            <person name="Oishi K."/>
            <person name="Rigoutsos I."/>
            <person name="Sano M."/>
            <person name="Sasaki A."/>
            <person name="Sasakura Y."/>
            <person name="Shoguchi E."/>
            <person name="Shin-i T."/>
            <person name="Spagnuolo A."/>
            <person name="Stainier D."/>
            <person name="Suzuki M.M."/>
            <person name="Tassy O."/>
            <person name="Takatori N."/>
            <person name="Tokuoka M."/>
            <person name="Yagi K."/>
            <person name="Yoshizaki F."/>
            <person name="Wada S."/>
            <person name="Zhang C."/>
            <person name="Hyatt P.D."/>
            <person name="Larimer F."/>
            <person name="Detter C."/>
            <person name="Doggett N."/>
            <person name="Glavina T."/>
            <person name="Hawkins T."/>
            <person name="Richardson P."/>
            <person name="Lucas S."/>
            <person name="Kohara Y."/>
            <person name="Levine M."/>
            <person name="Satoh N."/>
            <person name="Rokhsar D.S."/>
        </authorList>
    </citation>
    <scope>NUCLEOTIDE SEQUENCE [LARGE SCALE GENOMIC DNA]</scope>
</reference>
<evidence type="ECO:0000313" key="9">
    <source>
        <dbReference type="Ensembl" id="ENSCINP00000005569.3"/>
    </source>
</evidence>
<dbReference type="AlphaFoldDB" id="F6TQ12"/>
<evidence type="ECO:0000313" key="10">
    <source>
        <dbReference type="Proteomes" id="UP000008144"/>
    </source>
</evidence>
<dbReference type="GO" id="GO:0032040">
    <property type="term" value="C:small-subunit processome"/>
    <property type="evidence" value="ECO:0000318"/>
    <property type="project" value="GO_Central"/>
</dbReference>
<name>F6TQ12_CIOIN</name>
<organism evidence="9 10">
    <name type="scientific">Ciona intestinalis</name>
    <name type="common">Transparent sea squirt</name>
    <name type="synonym">Ascidia intestinalis</name>
    <dbReference type="NCBI Taxonomy" id="7719"/>
    <lineage>
        <taxon>Eukaryota</taxon>
        <taxon>Metazoa</taxon>
        <taxon>Chordata</taxon>
        <taxon>Tunicata</taxon>
        <taxon>Ascidiacea</taxon>
        <taxon>Phlebobranchia</taxon>
        <taxon>Cionidae</taxon>
        <taxon>Ciona</taxon>
    </lineage>
</organism>
<dbReference type="GeneTree" id="ENSGT00390000011359"/>
<keyword evidence="3 7" id="KW-0698">rRNA processing</keyword>
<feature type="compositionally biased region" description="Acidic residues" evidence="8">
    <location>
        <begin position="191"/>
        <end position="218"/>
    </location>
</feature>
<comment type="function">
    <text evidence="7">Involved in nucleolar processing of pre-18S ribosomal RNA.</text>
</comment>
<evidence type="ECO:0000256" key="8">
    <source>
        <dbReference type="SAM" id="MobiDB-lite"/>
    </source>
</evidence>
<evidence type="ECO:0000256" key="1">
    <source>
        <dbReference type="ARBA" id="ARBA00004604"/>
    </source>
</evidence>
<feature type="compositionally biased region" description="Basic and acidic residues" evidence="8">
    <location>
        <begin position="219"/>
        <end position="241"/>
    </location>
</feature>
<dbReference type="GO" id="GO:0005732">
    <property type="term" value="C:sno(s)RNA-containing ribonucleoprotein complex"/>
    <property type="evidence" value="ECO:0007669"/>
    <property type="project" value="UniProtKB-UniRule"/>
</dbReference>
<dbReference type="EMBL" id="EAAA01000002">
    <property type="status" value="NOT_ANNOTATED_CDS"/>
    <property type="molecule type" value="Genomic_DNA"/>
</dbReference>
<reference evidence="9" key="3">
    <citation type="submission" date="2025-08" db="UniProtKB">
        <authorList>
            <consortium name="Ensembl"/>
        </authorList>
    </citation>
    <scope>IDENTIFICATION</scope>
</reference>
<feature type="compositionally biased region" description="Basic residues" evidence="8">
    <location>
        <begin position="494"/>
        <end position="507"/>
    </location>
</feature>
<feature type="compositionally biased region" description="Basic and acidic residues" evidence="8">
    <location>
        <begin position="471"/>
        <end position="493"/>
    </location>
</feature>
<dbReference type="InterPro" id="IPR012173">
    <property type="entry name" value="Mpp10"/>
</dbReference>
<evidence type="ECO:0000256" key="6">
    <source>
        <dbReference type="ARBA" id="ARBA00029455"/>
    </source>
</evidence>
<protein>
    <recommendedName>
        <fullName evidence="7">U3 small nucleolar ribonucleoprotein protein MPP10</fullName>
    </recommendedName>
</protein>
<dbReference type="InParanoid" id="F6TQ12"/>
<evidence type="ECO:0000256" key="2">
    <source>
        <dbReference type="ARBA" id="ARBA00022517"/>
    </source>
</evidence>
<feature type="compositionally biased region" description="Acidic residues" evidence="8">
    <location>
        <begin position="256"/>
        <end position="268"/>
    </location>
</feature>
<reference evidence="9" key="2">
    <citation type="journal article" date="2008" name="Genome Biol.">
        <title>Improved genome assembly and evidence-based global gene model set for the chordate Ciona intestinalis: new insight into intron and operon populations.</title>
        <authorList>
            <person name="Satou Y."/>
            <person name="Mineta K."/>
            <person name="Ogasawara M."/>
            <person name="Sasakura Y."/>
            <person name="Shoguchi E."/>
            <person name="Ueno K."/>
            <person name="Yamada L."/>
            <person name="Matsumoto J."/>
            <person name="Wasserscheid J."/>
            <person name="Dewar K."/>
            <person name="Wiley G.B."/>
            <person name="Macmil S.L."/>
            <person name="Roe B.A."/>
            <person name="Zeller R.W."/>
            <person name="Hastings K.E."/>
            <person name="Lemaire P."/>
            <person name="Lindquist E."/>
            <person name="Endo T."/>
            <person name="Hotta K."/>
            <person name="Inaba K."/>
        </authorList>
    </citation>
    <scope>NUCLEOTIDE SEQUENCE [LARGE SCALE GENOMIC DNA]</scope>
    <source>
        <strain evidence="9">wild type</strain>
    </source>
</reference>
<keyword evidence="2 7" id="KW-0690">Ribosome biogenesis</keyword>
<feature type="compositionally biased region" description="Acidic residues" evidence="8">
    <location>
        <begin position="126"/>
        <end position="152"/>
    </location>
</feature>